<dbReference type="GO" id="GO:0004540">
    <property type="term" value="F:RNA nuclease activity"/>
    <property type="evidence" value="ECO:0007669"/>
    <property type="project" value="UniProtKB-ARBA"/>
</dbReference>
<evidence type="ECO:0000256" key="3">
    <source>
        <dbReference type="ARBA" id="ARBA00022552"/>
    </source>
</evidence>
<dbReference type="PANTHER" id="PTHR12416">
    <property type="entry name" value="RRNA-PROCESSING PROTEIN UTP23 HOMOLOG"/>
    <property type="match status" value="1"/>
</dbReference>
<keyword evidence="8" id="KW-1185">Reference proteome</keyword>
<evidence type="ECO:0000313" key="7">
    <source>
        <dbReference type="EMBL" id="CAG9972461.1"/>
    </source>
</evidence>
<dbReference type="SMART" id="SM00670">
    <property type="entry name" value="PINc"/>
    <property type="match status" value="1"/>
</dbReference>
<keyword evidence="4" id="KW-0539">Nucleus</keyword>
<dbReference type="Gene3D" id="3.40.50.1010">
    <property type="entry name" value="5'-nuclease"/>
    <property type="match status" value="1"/>
</dbReference>
<evidence type="ECO:0000256" key="4">
    <source>
        <dbReference type="ARBA" id="ARBA00023242"/>
    </source>
</evidence>
<sequence>MIDSERRRRPPKRSQRSRTEMTLCDTFRVPSHLFFNSNEALRPPYNIILDTNFFVNSVRHRIDISSALMDLLLAKCTPVVTDCVIAELEKLSTKNRLALRVAKDPRFKRLACSHSGTYADDCIMSILSEHRIYLVGTGDADLKRRLRRLPGVPLVAVGRGKYYVERLPEAVA</sequence>
<dbReference type="GO" id="GO:0032040">
    <property type="term" value="C:small-subunit processome"/>
    <property type="evidence" value="ECO:0007669"/>
    <property type="project" value="InterPro"/>
</dbReference>
<feature type="domain" description="PIN" evidence="6">
    <location>
        <begin position="45"/>
        <end position="144"/>
    </location>
</feature>
<dbReference type="OrthoDB" id="76105at2759"/>
<dbReference type="InterPro" id="IPR006984">
    <property type="entry name" value="Fcf1/UTP23"/>
</dbReference>
<dbReference type="FunFam" id="3.40.50.1010:FF:000039">
    <property type="entry name" value="rRNA-processing protein FCF1 family protein"/>
    <property type="match status" value="1"/>
</dbReference>
<comment type="subcellular location">
    <subcellularLocation>
        <location evidence="1">Nucleus</location>
        <location evidence="1">Nucleolus</location>
    </subcellularLocation>
</comment>
<organism evidence="7 8">
    <name type="scientific">Clonostachys byssicola</name>
    <dbReference type="NCBI Taxonomy" id="160290"/>
    <lineage>
        <taxon>Eukaryota</taxon>
        <taxon>Fungi</taxon>
        <taxon>Dikarya</taxon>
        <taxon>Ascomycota</taxon>
        <taxon>Pezizomycotina</taxon>
        <taxon>Sordariomycetes</taxon>
        <taxon>Hypocreomycetidae</taxon>
        <taxon>Hypocreales</taxon>
        <taxon>Bionectriaceae</taxon>
        <taxon>Clonostachys</taxon>
    </lineage>
</organism>
<keyword evidence="2" id="KW-0690">Ribosome biogenesis</keyword>
<name>A0A9N9XWE3_9HYPO</name>
<evidence type="ECO:0000313" key="8">
    <source>
        <dbReference type="Proteomes" id="UP000754883"/>
    </source>
</evidence>
<reference evidence="7" key="1">
    <citation type="submission" date="2021-10" db="EMBL/GenBank/DDBJ databases">
        <authorList>
            <person name="Piombo E."/>
        </authorList>
    </citation>
    <scope>NUCLEOTIDE SEQUENCE</scope>
</reference>
<evidence type="ECO:0000256" key="5">
    <source>
        <dbReference type="ARBA" id="ARBA00024026"/>
    </source>
</evidence>
<keyword evidence="3" id="KW-0698">rRNA processing</keyword>
<protein>
    <recommendedName>
        <fullName evidence="6">PIN domain-containing protein</fullName>
    </recommendedName>
</protein>
<dbReference type="InterPro" id="IPR037503">
    <property type="entry name" value="Fcf1_PIN"/>
</dbReference>
<comment type="similarity">
    <text evidence="5">Belongs to the UTP23/FCF1 family. FCF1 subfamily.</text>
</comment>
<dbReference type="InterPro" id="IPR029060">
    <property type="entry name" value="PIN-like_dom_sf"/>
</dbReference>
<comment type="caution">
    <text evidence="7">The sequence shown here is derived from an EMBL/GenBank/DDBJ whole genome shotgun (WGS) entry which is preliminary data.</text>
</comment>
<dbReference type="InterPro" id="IPR002716">
    <property type="entry name" value="PIN_dom"/>
</dbReference>
<evidence type="ECO:0000256" key="2">
    <source>
        <dbReference type="ARBA" id="ARBA00022517"/>
    </source>
</evidence>
<dbReference type="SUPFAM" id="SSF88723">
    <property type="entry name" value="PIN domain-like"/>
    <property type="match status" value="1"/>
</dbReference>
<evidence type="ECO:0000256" key="1">
    <source>
        <dbReference type="ARBA" id="ARBA00004604"/>
    </source>
</evidence>
<dbReference type="Pfam" id="PF04900">
    <property type="entry name" value="Fcf1"/>
    <property type="match status" value="1"/>
</dbReference>
<accession>A0A9N9XWE3</accession>
<dbReference type="CDD" id="cd09864">
    <property type="entry name" value="PIN_Fcf1-like"/>
    <property type="match status" value="1"/>
</dbReference>
<dbReference type="Proteomes" id="UP000754883">
    <property type="component" value="Unassembled WGS sequence"/>
</dbReference>
<dbReference type="AlphaFoldDB" id="A0A9N9XWE3"/>
<evidence type="ECO:0000259" key="6">
    <source>
        <dbReference type="SMART" id="SM00670"/>
    </source>
</evidence>
<dbReference type="GO" id="GO:0006364">
    <property type="term" value="P:rRNA processing"/>
    <property type="evidence" value="ECO:0007669"/>
    <property type="project" value="UniProtKB-KW"/>
</dbReference>
<proteinExistence type="inferred from homology"/>
<gene>
    <name evidence="7" type="ORF">CBYS24578_00001039</name>
</gene>
<dbReference type="EMBL" id="CABFNO020001240">
    <property type="protein sequence ID" value="CAG9972461.1"/>
    <property type="molecule type" value="Genomic_DNA"/>
</dbReference>